<dbReference type="AlphaFoldDB" id="M2WNW0"/>
<sequence>MSQSSWSPHGIAIAEDDRAMYVNRHCPSWHCTSAFGNRGFPASNLKPRLWLLRMNREPVAPHLALQGGLLGGSGLIAEDVGQHDVTERR</sequence>
<organism evidence="1 2">
    <name type="scientific">Dothistroma septosporum (strain NZE10 / CBS 128990)</name>
    <name type="common">Red band needle blight fungus</name>
    <name type="synonym">Mycosphaerella pini</name>
    <dbReference type="NCBI Taxonomy" id="675120"/>
    <lineage>
        <taxon>Eukaryota</taxon>
        <taxon>Fungi</taxon>
        <taxon>Dikarya</taxon>
        <taxon>Ascomycota</taxon>
        <taxon>Pezizomycotina</taxon>
        <taxon>Dothideomycetes</taxon>
        <taxon>Dothideomycetidae</taxon>
        <taxon>Mycosphaerellales</taxon>
        <taxon>Mycosphaerellaceae</taxon>
        <taxon>Dothistroma</taxon>
    </lineage>
</organism>
<reference evidence="1 2" key="2">
    <citation type="journal article" date="2012" name="PLoS Pathog.">
        <title>Diverse lifestyles and strategies of plant pathogenesis encoded in the genomes of eighteen Dothideomycetes fungi.</title>
        <authorList>
            <person name="Ohm R.A."/>
            <person name="Feau N."/>
            <person name="Henrissat B."/>
            <person name="Schoch C.L."/>
            <person name="Horwitz B.A."/>
            <person name="Barry K.W."/>
            <person name="Condon B.J."/>
            <person name="Copeland A.C."/>
            <person name="Dhillon B."/>
            <person name="Glaser F."/>
            <person name="Hesse C.N."/>
            <person name="Kosti I."/>
            <person name="LaButti K."/>
            <person name="Lindquist E.A."/>
            <person name="Lucas S."/>
            <person name="Salamov A.A."/>
            <person name="Bradshaw R.E."/>
            <person name="Ciuffetti L."/>
            <person name="Hamelin R.C."/>
            <person name="Kema G.H.J."/>
            <person name="Lawrence C."/>
            <person name="Scott J.A."/>
            <person name="Spatafora J.W."/>
            <person name="Turgeon B.G."/>
            <person name="de Wit P.J.G.M."/>
            <person name="Zhong S."/>
            <person name="Goodwin S.B."/>
            <person name="Grigoriev I.V."/>
        </authorList>
    </citation>
    <scope>NUCLEOTIDE SEQUENCE [LARGE SCALE GENOMIC DNA]</scope>
    <source>
        <strain evidence="2">NZE10 / CBS 128990</strain>
    </source>
</reference>
<protein>
    <submittedName>
        <fullName evidence="1">Uncharacterized protein</fullName>
    </submittedName>
</protein>
<proteinExistence type="predicted"/>
<reference evidence="2" key="1">
    <citation type="journal article" date="2012" name="PLoS Genet.">
        <title>The genomes of the fungal plant pathogens Cladosporium fulvum and Dothistroma septosporum reveal adaptation to different hosts and lifestyles but also signatures of common ancestry.</title>
        <authorList>
            <person name="de Wit P.J.G.M."/>
            <person name="van der Burgt A."/>
            <person name="Oekmen B."/>
            <person name="Stergiopoulos I."/>
            <person name="Abd-Elsalam K.A."/>
            <person name="Aerts A.L."/>
            <person name="Bahkali A.H."/>
            <person name="Beenen H.G."/>
            <person name="Chettri P."/>
            <person name="Cox M.P."/>
            <person name="Datema E."/>
            <person name="de Vries R.P."/>
            <person name="Dhillon B."/>
            <person name="Ganley A.R."/>
            <person name="Griffiths S.A."/>
            <person name="Guo Y."/>
            <person name="Hamelin R.C."/>
            <person name="Henrissat B."/>
            <person name="Kabir M.S."/>
            <person name="Jashni M.K."/>
            <person name="Kema G."/>
            <person name="Klaubauf S."/>
            <person name="Lapidus A."/>
            <person name="Levasseur A."/>
            <person name="Lindquist E."/>
            <person name="Mehrabi R."/>
            <person name="Ohm R.A."/>
            <person name="Owen T.J."/>
            <person name="Salamov A."/>
            <person name="Schwelm A."/>
            <person name="Schijlen E."/>
            <person name="Sun H."/>
            <person name="van den Burg H.A."/>
            <person name="van Ham R.C.H.J."/>
            <person name="Zhang S."/>
            <person name="Goodwin S.B."/>
            <person name="Grigoriev I.V."/>
            <person name="Collemare J."/>
            <person name="Bradshaw R.E."/>
        </authorList>
    </citation>
    <scope>NUCLEOTIDE SEQUENCE [LARGE SCALE GENOMIC DNA]</scope>
    <source>
        <strain evidence="2">NZE10 / CBS 128990</strain>
    </source>
</reference>
<accession>M2WNW0</accession>
<dbReference type="Proteomes" id="UP000016933">
    <property type="component" value="Unassembled WGS sequence"/>
</dbReference>
<dbReference type="HOGENOM" id="CLU_2454722_0_0_1"/>
<gene>
    <name evidence="1" type="ORF">DOTSEDRAFT_72900</name>
</gene>
<evidence type="ECO:0000313" key="1">
    <source>
        <dbReference type="EMBL" id="EME43698.1"/>
    </source>
</evidence>
<keyword evidence="2" id="KW-1185">Reference proteome</keyword>
<name>M2WNW0_DOTSN</name>
<dbReference type="EMBL" id="KB446540">
    <property type="protein sequence ID" value="EME43698.1"/>
    <property type="molecule type" value="Genomic_DNA"/>
</dbReference>
<evidence type="ECO:0000313" key="2">
    <source>
        <dbReference type="Proteomes" id="UP000016933"/>
    </source>
</evidence>